<organism evidence="1 2">
    <name type="scientific">Magnusiomyces paraingens</name>
    <dbReference type="NCBI Taxonomy" id="2606893"/>
    <lineage>
        <taxon>Eukaryota</taxon>
        <taxon>Fungi</taxon>
        <taxon>Dikarya</taxon>
        <taxon>Ascomycota</taxon>
        <taxon>Saccharomycotina</taxon>
        <taxon>Dipodascomycetes</taxon>
        <taxon>Dipodascales</taxon>
        <taxon>Dipodascaceae</taxon>
        <taxon>Magnusiomyces</taxon>
    </lineage>
</organism>
<dbReference type="RefSeq" id="XP_031852108.1">
    <property type="nucleotide sequence ID" value="XM_031996217.1"/>
</dbReference>
<proteinExistence type="predicted"/>
<accession>A0A5E8B692</accession>
<dbReference type="EMBL" id="CABVLU010000001">
    <property type="protein sequence ID" value="VVT47005.1"/>
    <property type="molecule type" value="Genomic_DNA"/>
</dbReference>
<sequence length="416" mass="46269">MENSEIVLDKIIDKLLQAMWQTEHEVPHFDKAFADYLDPKSGQIKTEPSPPKTVEFLEANTSALNNMTKILHQVVDASAQRLKFQFYESLVDKGLITWALCQFTAQFSSSNKNKNKNNNNGDGSDIINDYLSASTPLALNTPQKQHPCFDYPLGPDPSSVFFSPVPISRQRHASVSSDGSLWSPRLLETIKNENHLDSDIHSSQCDTEQTLIDEQSLLTELPPLAKTADHKSNLLFKSPLSSKTLSQAARRTASAAVSSSPQLNTIRIHSSCDNLRDTSKTLHRAQPSSLTYKRSSTLLRPESGTTPGYLAPTISSRLSSRDSINVSEELLAQERDRQRRITMTSLGMYRTSTSDNTNYLRPSSSLNHHSTKQFIFSDAGTNHSNNSLISSRTVPAGGKTLRIRPSTSILRDPDYF</sequence>
<dbReference type="Proteomes" id="UP000398389">
    <property type="component" value="Unassembled WGS sequence"/>
</dbReference>
<dbReference type="GeneID" id="43580317"/>
<name>A0A5E8B692_9ASCO</name>
<gene>
    <name evidence="1" type="ORF">SAPINGB_P001496</name>
</gene>
<evidence type="ECO:0000313" key="1">
    <source>
        <dbReference type="EMBL" id="VVT47005.1"/>
    </source>
</evidence>
<keyword evidence="2" id="KW-1185">Reference proteome</keyword>
<reference evidence="1 2" key="1">
    <citation type="submission" date="2019-09" db="EMBL/GenBank/DDBJ databases">
        <authorList>
            <person name="Brejova B."/>
        </authorList>
    </citation>
    <scope>NUCLEOTIDE SEQUENCE [LARGE SCALE GENOMIC DNA]</scope>
</reference>
<dbReference type="AlphaFoldDB" id="A0A5E8B692"/>
<protein>
    <submittedName>
        <fullName evidence="1">Uncharacterized protein</fullName>
    </submittedName>
</protein>
<evidence type="ECO:0000313" key="2">
    <source>
        <dbReference type="Proteomes" id="UP000398389"/>
    </source>
</evidence>